<protein>
    <recommendedName>
        <fullName evidence="4">Lipoprotein</fullName>
    </recommendedName>
</protein>
<feature type="signal peptide" evidence="1">
    <location>
        <begin position="1"/>
        <end position="22"/>
    </location>
</feature>
<dbReference type="EMBL" id="CAKLDM010000001">
    <property type="protein sequence ID" value="CAH0535883.1"/>
    <property type="molecule type" value="Genomic_DNA"/>
</dbReference>
<keyword evidence="3" id="KW-1185">Reference proteome</keyword>
<sequence length="105" mass="11745">MLRCCFVAMTIILLAGCTEHQANEMGIGNGTVTNYPQNMTNMELCQTLYFSRPTTQTRVAVASEFDRRKLDYSSCKAQYDENFLSAFIKQYEAQQAANSSDSSSS</sequence>
<feature type="chain" id="PRO_5047475181" description="Lipoprotein" evidence="1">
    <location>
        <begin position="23"/>
        <end position="105"/>
    </location>
</feature>
<organism evidence="2 3">
    <name type="scientific">Vibrio marisflavi CECT 7928</name>
    <dbReference type="NCBI Taxonomy" id="634439"/>
    <lineage>
        <taxon>Bacteria</taxon>
        <taxon>Pseudomonadati</taxon>
        <taxon>Pseudomonadota</taxon>
        <taxon>Gammaproteobacteria</taxon>
        <taxon>Vibrionales</taxon>
        <taxon>Vibrionaceae</taxon>
        <taxon>Vibrio</taxon>
    </lineage>
</organism>
<evidence type="ECO:0008006" key="4">
    <source>
        <dbReference type="Google" id="ProtNLM"/>
    </source>
</evidence>
<dbReference type="PROSITE" id="PS51257">
    <property type="entry name" value="PROKAR_LIPOPROTEIN"/>
    <property type="match status" value="1"/>
</dbReference>
<gene>
    <name evidence="2" type="ORF">VMF7928_00033</name>
</gene>
<evidence type="ECO:0000313" key="3">
    <source>
        <dbReference type="Proteomes" id="UP000838748"/>
    </source>
</evidence>
<keyword evidence="1" id="KW-0732">Signal</keyword>
<evidence type="ECO:0000313" key="2">
    <source>
        <dbReference type="EMBL" id="CAH0535883.1"/>
    </source>
</evidence>
<dbReference type="RefSeq" id="WP_237359453.1">
    <property type="nucleotide sequence ID" value="NZ_CAKLDM010000001.1"/>
</dbReference>
<reference evidence="2" key="1">
    <citation type="submission" date="2021-11" db="EMBL/GenBank/DDBJ databases">
        <authorList>
            <person name="Rodrigo-Torres L."/>
            <person name="Arahal R. D."/>
            <person name="Lucena T."/>
        </authorList>
    </citation>
    <scope>NUCLEOTIDE SEQUENCE</scope>
    <source>
        <strain evidence="2">CECT 7928</strain>
    </source>
</reference>
<comment type="caution">
    <text evidence="2">The sequence shown here is derived from an EMBL/GenBank/DDBJ whole genome shotgun (WGS) entry which is preliminary data.</text>
</comment>
<evidence type="ECO:0000256" key="1">
    <source>
        <dbReference type="SAM" id="SignalP"/>
    </source>
</evidence>
<accession>A0ABM8ZYB1</accession>
<proteinExistence type="predicted"/>
<dbReference type="Proteomes" id="UP000838748">
    <property type="component" value="Unassembled WGS sequence"/>
</dbReference>
<name>A0ABM8ZYB1_9VIBR</name>